<reference evidence="1" key="1">
    <citation type="submission" date="2022-08" db="UniProtKB">
        <authorList>
            <consortium name="EnsemblMetazoa"/>
        </authorList>
    </citation>
    <scope>IDENTIFICATION</scope>
</reference>
<dbReference type="EnsemblMetazoa" id="ACOM042062-RA">
    <property type="protein sequence ID" value="ACOM042062-PA.1"/>
    <property type="gene ID" value="ACOM042062"/>
</dbReference>
<organism evidence="1">
    <name type="scientific">Anopheles coluzzii</name>
    <name type="common">African malaria mosquito</name>
    <dbReference type="NCBI Taxonomy" id="1518534"/>
    <lineage>
        <taxon>Eukaryota</taxon>
        <taxon>Metazoa</taxon>
        <taxon>Ecdysozoa</taxon>
        <taxon>Arthropoda</taxon>
        <taxon>Hexapoda</taxon>
        <taxon>Insecta</taxon>
        <taxon>Pterygota</taxon>
        <taxon>Neoptera</taxon>
        <taxon>Endopterygota</taxon>
        <taxon>Diptera</taxon>
        <taxon>Nematocera</taxon>
        <taxon>Culicoidea</taxon>
        <taxon>Culicidae</taxon>
        <taxon>Anophelinae</taxon>
        <taxon>Anopheles</taxon>
    </lineage>
</organism>
<dbReference type="AlphaFoldDB" id="A0A8W7Q352"/>
<protein>
    <submittedName>
        <fullName evidence="1">Uncharacterized protein</fullName>
    </submittedName>
</protein>
<evidence type="ECO:0000313" key="1">
    <source>
        <dbReference type="EnsemblMetazoa" id="ACOM042062-PA.1"/>
    </source>
</evidence>
<name>A0A8W7Q352_ANOCL</name>
<dbReference type="Proteomes" id="UP000075882">
    <property type="component" value="Unassembled WGS sequence"/>
</dbReference>
<proteinExistence type="predicted"/>
<accession>A0A8W7Q352</accession>
<sequence length="175" mass="19512">MDDHGNLSPHAPRLRHARSSLHAAANVERERRCCPFKDMPLGGSPATARNDYALACNEVTSVCSNFFISICSCAIRSMFCSMRDIRYSIEPTCSWRECKISSAYFTIFPSMLLRQGMMQHSVPYLVLRSSNPSTSSFLSCTTNSPISTSCAYRGTSDDTMMAFDWFGLTAMYFSG</sequence>